<organism evidence="1 2">
    <name type="scientific">Bacillus cereus</name>
    <dbReference type="NCBI Taxonomy" id="1396"/>
    <lineage>
        <taxon>Bacteria</taxon>
        <taxon>Bacillati</taxon>
        <taxon>Bacillota</taxon>
        <taxon>Bacilli</taxon>
        <taxon>Bacillales</taxon>
        <taxon>Bacillaceae</taxon>
        <taxon>Bacillus</taxon>
        <taxon>Bacillus cereus group</taxon>
    </lineage>
</organism>
<accession>A0A9X0SPK2</accession>
<dbReference type="Pfam" id="PF01987">
    <property type="entry name" value="AIM24"/>
    <property type="match status" value="1"/>
</dbReference>
<dbReference type="Proteomes" id="UP000075476">
    <property type="component" value="Unassembled WGS sequence"/>
</dbReference>
<dbReference type="RefSeq" id="WP_061662685.1">
    <property type="nucleotide sequence ID" value="NZ_LOMO01000001.1"/>
</dbReference>
<dbReference type="PANTHER" id="PTHR38074:SF1">
    <property type="entry name" value="ALTERED INHERITANCE OF MITOCHONDRIA PROTEIN 24, MITOCHONDRIAL"/>
    <property type="match status" value="1"/>
</dbReference>
<dbReference type="InterPro" id="IPR002838">
    <property type="entry name" value="AIM24"/>
</dbReference>
<reference evidence="1 2" key="1">
    <citation type="submission" date="2015-12" db="EMBL/GenBank/DDBJ databases">
        <title>Bacillus cereus Group isolate.</title>
        <authorList>
            <person name="Kovac J."/>
        </authorList>
    </citation>
    <scope>NUCLEOTIDE SEQUENCE [LARGE SCALE GENOMIC DNA]</scope>
    <source>
        <strain evidence="1 2">FSL K6-0073</strain>
    </source>
</reference>
<dbReference type="AlphaFoldDB" id="A0A9X0SPK2"/>
<dbReference type="PANTHER" id="PTHR38074">
    <property type="entry name" value="ALTERED INHERITANCE OF MITOCHONDRIA PROTEIN 24, MITOCHONDRIAL"/>
    <property type="match status" value="1"/>
</dbReference>
<sequence>MYRILEVEETEQMKIEILEVPQLKGARDVDNAMKLYFAKEAHVTFKQIRITLKNGSVKTEAGALYMLKGKIDCEVKNGGVTGLLKNVIKGTVTSESAVKPVYSGVGEIYLEPTLKHYAIMKLNNEEVIVDKGMFCCSTADIAVEPVSQKNISSAVFGGEGFFQTSLKGTGLVVLELPVPRNEIIEYSLENEKAQIDGNFAVLRSGNIRFSVGKSAKSLTGTMLSGEGLLQTFEGSGVLWVAPTAPFYDSLSPGELLTTRNDRNRNNKQ</sequence>
<dbReference type="InterPro" id="IPR016031">
    <property type="entry name" value="Trp_RNA-bd_attenuator-like_dom"/>
</dbReference>
<dbReference type="EMBL" id="LOMO01000001">
    <property type="protein sequence ID" value="KXY51350.1"/>
    <property type="molecule type" value="Genomic_DNA"/>
</dbReference>
<dbReference type="Gene3D" id="3.60.160.10">
    <property type="entry name" value="Mitochondrial biogenesis AIM24"/>
    <property type="match status" value="1"/>
</dbReference>
<gene>
    <name evidence="1" type="ORF">AT268_33270</name>
</gene>
<proteinExistence type="predicted"/>
<dbReference type="SUPFAM" id="SSF51219">
    <property type="entry name" value="TRAP-like"/>
    <property type="match status" value="1"/>
</dbReference>
<name>A0A9X0SPK2_BACCE</name>
<dbReference type="InterPro" id="IPR036983">
    <property type="entry name" value="AIM24_sf"/>
</dbReference>
<evidence type="ECO:0000313" key="1">
    <source>
        <dbReference type="EMBL" id="KXY51350.1"/>
    </source>
</evidence>
<comment type="caution">
    <text evidence="1">The sequence shown here is derived from an EMBL/GenBank/DDBJ whole genome shotgun (WGS) entry which is preliminary data.</text>
</comment>
<protein>
    <submittedName>
        <fullName evidence="1">Transcriptional regulator</fullName>
    </submittedName>
</protein>
<evidence type="ECO:0000313" key="2">
    <source>
        <dbReference type="Proteomes" id="UP000075476"/>
    </source>
</evidence>